<proteinExistence type="predicted"/>
<dbReference type="KEGG" id="fcy:FRACYDRAFT_271446"/>
<evidence type="ECO:0000313" key="2">
    <source>
        <dbReference type="EMBL" id="OEU09277.1"/>
    </source>
</evidence>
<evidence type="ECO:0000313" key="3">
    <source>
        <dbReference type="Proteomes" id="UP000095751"/>
    </source>
</evidence>
<dbReference type="OrthoDB" id="1577640at2759"/>
<protein>
    <submittedName>
        <fullName evidence="2">Uncharacterized protein</fullName>
    </submittedName>
</protein>
<dbReference type="InParanoid" id="A0A1E7ETW1"/>
<keyword evidence="1" id="KW-0175">Coiled coil</keyword>
<dbReference type="Proteomes" id="UP000095751">
    <property type="component" value="Unassembled WGS sequence"/>
</dbReference>
<evidence type="ECO:0000256" key="1">
    <source>
        <dbReference type="SAM" id="Coils"/>
    </source>
</evidence>
<reference evidence="2 3" key="1">
    <citation type="submission" date="2016-09" db="EMBL/GenBank/DDBJ databases">
        <title>Extensive genetic diversity and differential bi-allelic expression allows diatom success in the polar Southern Ocean.</title>
        <authorList>
            <consortium name="DOE Joint Genome Institute"/>
            <person name="Mock T."/>
            <person name="Otillar R.P."/>
            <person name="Strauss J."/>
            <person name="Dupont C."/>
            <person name="Frickenhaus S."/>
            <person name="Maumus F."/>
            <person name="Mcmullan M."/>
            <person name="Sanges R."/>
            <person name="Schmutz J."/>
            <person name="Toseland A."/>
            <person name="Valas R."/>
            <person name="Veluchamy A."/>
            <person name="Ward B.J."/>
            <person name="Allen A."/>
            <person name="Barry K."/>
            <person name="Falciatore A."/>
            <person name="Ferrante M."/>
            <person name="Fortunato A.E."/>
            <person name="Gloeckner G."/>
            <person name="Gruber A."/>
            <person name="Hipkin R."/>
            <person name="Janech M."/>
            <person name="Kroth P."/>
            <person name="Leese F."/>
            <person name="Lindquist E."/>
            <person name="Lyon B.R."/>
            <person name="Martin J."/>
            <person name="Mayer C."/>
            <person name="Parker M."/>
            <person name="Quesneville H."/>
            <person name="Raymond J."/>
            <person name="Uhlig C."/>
            <person name="Valentin K.U."/>
            <person name="Worden A.Z."/>
            <person name="Armbrust E.V."/>
            <person name="Bowler C."/>
            <person name="Green B."/>
            <person name="Moulton V."/>
            <person name="Van Oosterhout C."/>
            <person name="Grigoriev I."/>
        </authorList>
    </citation>
    <scope>NUCLEOTIDE SEQUENCE [LARGE SCALE GENOMIC DNA]</scope>
    <source>
        <strain evidence="2 3">CCMP1102</strain>
    </source>
</reference>
<sequence length="271" mass="30948">MAAGLKDVQNLLRDEKYRVVEYERLLEAQKHLSMADQLKIRQLEKEVEVQLANLELGTAENSKLETDLSETQSLLDNETKKVAELLNAGHKFDGSRATALLESEQNKVKALEHSCEQLMSLLDWEKNHALEKSQKKVESLTVQLDGFEDMKNEIIRLTLVARQRDIMIAAILHAIGEAKAIKGKAPVQNAEMYLDELQGRIGNLDLAGLDQDVLKDREARQLVLYTVAARKRTLRNVVLPSTGAFFQPWRNVGRPSIQSWRFFTQPWRSFR</sequence>
<gene>
    <name evidence="2" type="ORF">FRACYDRAFT_271446</name>
</gene>
<organism evidence="2 3">
    <name type="scientific">Fragilariopsis cylindrus CCMP1102</name>
    <dbReference type="NCBI Taxonomy" id="635003"/>
    <lineage>
        <taxon>Eukaryota</taxon>
        <taxon>Sar</taxon>
        <taxon>Stramenopiles</taxon>
        <taxon>Ochrophyta</taxon>
        <taxon>Bacillariophyta</taxon>
        <taxon>Bacillariophyceae</taxon>
        <taxon>Bacillariophycidae</taxon>
        <taxon>Bacillariales</taxon>
        <taxon>Bacillariaceae</taxon>
        <taxon>Fragilariopsis</taxon>
    </lineage>
</organism>
<dbReference type="AlphaFoldDB" id="A0A1E7ETW1"/>
<keyword evidence="3" id="KW-1185">Reference proteome</keyword>
<name>A0A1E7ETW1_9STRA</name>
<dbReference type="EMBL" id="KV784376">
    <property type="protein sequence ID" value="OEU09277.1"/>
    <property type="molecule type" value="Genomic_DNA"/>
</dbReference>
<accession>A0A1E7ETW1</accession>
<feature type="coiled-coil region" evidence="1">
    <location>
        <begin position="40"/>
        <end position="150"/>
    </location>
</feature>